<accession>A0A7E4VFG6</accession>
<evidence type="ECO:0000256" key="1">
    <source>
        <dbReference type="SAM" id="MobiDB-lite"/>
    </source>
</evidence>
<feature type="region of interest" description="Disordered" evidence="1">
    <location>
        <begin position="1"/>
        <end position="43"/>
    </location>
</feature>
<evidence type="ECO:0000313" key="2">
    <source>
        <dbReference type="Proteomes" id="UP000492821"/>
    </source>
</evidence>
<sequence>MSDSDNAVPRSPSVSQSHSISLLSNDASFSDEEMAPEPPLPRVSTLKPLTLQRVNTARMADVVRDWIRCFETDPGSAVIDFAEVLAFSVGSQRRPDENYYTLEGRCAFLNDLRDEFTDDMKLPVEIDSESVNDIDMLTNMRCFATVLTAASLPRIFLDENFEFYVYATLFDMAGFTKAHACRRLAVGMLIKVNTVLLKYILDHRDGDEIPELQNSAKAIYSAVIHKGFKDHVEFIRLHILQEIRTWLRNGSFVVKIEVLLDSLLPLMKCDSCPAIRFEAFKVFKLIVERMQPPLPPSVVSIFDNVRDFVKFAVFDDDEKICVISLEICTHLFFLAPEIFAVEDHNLYMLQILNTEHPEVVKAAAQFFLATFPADIESTAEKIRFFVGYFTEGSVLTGFNPKTMVDAFYPEFEPLTDFDGLLDIVVKANRHDKGPPIHILRLLRFIAKVESAKEDHTIYHKLRDAVYANCSALIHKHSGNALWDKALWNLFFNFEWQIDEDDDMLVEEHQAFVAYGLRLTHNGFFRVPEQRTPTPDI</sequence>
<dbReference type="InterPro" id="IPR016024">
    <property type="entry name" value="ARM-type_fold"/>
</dbReference>
<dbReference type="AlphaFoldDB" id="A0A7E4VFG6"/>
<proteinExistence type="predicted"/>
<dbReference type="Proteomes" id="UP000492821">
    <property type="component" value="Unassembled WGS sequence"/>
</dbReference>
<reference evidence="2" key="1">
    <citation type="journal article" date="2013" name="Genetics">
        <title>The draft genome and transcriptome of Panagrellus redivivus are shaped by the harsh demands of a free-living lifestyle.</title>
        <authorList>
            <person name="Srinivasan J."/>
            <person name="Dillman A.R."/>
            <person name="Macchietto M.G."/>
            <person name="Heikkinen L."/>
            <person name="Lakso M."/>
            <person name="Fracchia K.M."/>
            <person name="Antoshechkin I."/>
            <person name="Mortazavi A."/>
            <person name="Wong G."/>
            <person name="Sternberg P.W."/>
        </authorList>
    </citation>
    <scope>NUCLEOTIDE SEQUENCE [LARGE SCALE GENOMIC DNA]</scope>
    <source>
        <strain evidence="2">MT8872</strain>
    </source>
</reference>
<dbReference type="WBParaSite" id="Pan_g20268.t1">
    <property type="protein sequence ID" value="Pan_g20268.t1"/>
    <property type="gene ID" value="Pan_g20268"/>
</dbReference>
<organism evidence="2 3">
    <name type="scientific">Panagrellus redivivus</name>
    <name type="common">Microworm</name>
    <dbReference type="NCBI Taxonomy" id="6233"/>
    <lineage>
        <taxon>Eukaryota</taxon>
        <taxon>Metazoa</taxon>
        <taxon>Ecdysozoa</taxon>
        <taxon>Nematoda</taxon>
        <taxon>Chromadorea</taxon>
        <taxon>Rhabditida</taxon>
        <taxon>Tylenchina</taxon>
        <taxon>Panagrolaimomorpha</taxon>
        <taxon>Panagrolaimoidea</taxon>
        <taxon>Panagrolaimidae</taxon>
        <taxon>Panagrellus</taxon>
    </lineage>
</organism>
<reference evidence="3" key="2">
    <citation type="submission" date="2020-10" db="UniProtKB">
        <authorList>
            <consortium name="WormBaseParasite"/>
        </authorList>
    </citation>
    <scope>IDENTIFICATION</scope>
</reference>
<name>A0A7E4VFG6_PANRE</name>
<dbReference type="SUPFAM" id="SSF48371">
    <property type="entry name" value="ARM repeat"/>
    <property type="match status" value="1"/>
</dbReference>
<protein>
    <submittedName>
        <fullName evidence="3">Rap-GAP domain-containing protein</fullName>
    </submittedName>
</protein>
<keyword evidence="2" id="KW-1185">Reference proteome</keyword>
<feature type="compositionally biased region" description="Low complexity" evidence="1">
    <location>
        <begin position="11"/>
        <end position="24"/>
    </location>
</feature>
<evidence type="ECO:0000313" key="3">
    <source>
        <dbReference type="WBParaSite" id="Pan_g20268.t1"/>
    </source>
</evidence>